<keyword evidence="3 6" id="KW-0347">Helicase</keyword>
<dbReference type="PANTHER" id="PTHR11070:SF2">
    <property type="entry name" value="ATP-DEPENDENT DNA HELICASE SRS2"/>
    <property type="match status" value="1"/>
</dbReference>
<dbReference type="GO" id="GO:0043138">
    <property type="term" value="F:3'-5' DNA helicase activity"/>
    <property type="evidence" value="ECO:0007669"/>
    <property type="project" value="TreeGrafter"/>
</dbReference>
<dbReference type="GO" id="GO:0003677">
    <property type="term" value="F:DNA binding"/>
    <property type="evidence" value="ECO:0007669"/>
    <property type="project" value="InterPro"/>
</dbReference>
<dbReference type="EC" id="3.6.4.12" evidence="6"/>
<keyword evidence="1" id="KW-0547">Nucleotide-binding</keyword>
<dbReference type="GO" id="GO:0000725">
    <property type="term" value="P:recombinational repair"/>
    <property type="evidence" value="ECO:0007669"/>
    <property type="project" value="TreeGrafter"/>
</dbReference>
<reference evidence="6 7" key="1">
    <citation type="submission" date="2017-07" db="EMBL/GenBank/DDBJ databases">
        <title>First draft Genome Sequence of Nocardia cerradoensis isolated from human infection.</title>
        <authorList>
            <person name="Carrasco G."/>
        </authorList>
    </citation>
    <scope>NUCLEOTIDE SEQUENCE [LARGE SCALE GENOMIC DNA]</scope>
    <source>
        <strain evidence="6 7">CNM20130759</strain>
    </source>
</reference>
<dbReference type="PANTHER" id="PTHR11070">
    <property type="entry name" value="UVRD / RECB / PCRA DNA HELICASE FAMILY MEMBER"/>
    <property type="match status" value="1"/>
</dbReference>
<evidence type="ECO:0000256" key="4">
    <source>
        <dbReference type="ARBA" id="ARBA00022840"/>
    </source>
</evidence>
<keyword evidence="4" id="KW-0067">ATP-binding</keyword>
<evidence type="ECO:0000256" key="2">
    <source>
        <dbReference type="ARBA" id="ARBA00022801"/>
    </source>
</evidence>
<feature type="domain" description="UvrD-like helicase C-terminal" evidence="5">
    <location>
        <begin position="395"/>
        <end position="455"/>
    </location>
</feature>
<name>A0A231GW00_9NOCA</name>
<evidence type="ECO:0000256" key="1">
    <source>
        <dbReference type="ARBA" id="ARBA00022741"/>
    </source>
</evidence>
<dbReference type="AlphaFoldDB" id="A0A231GW00"/>
<organism evidence="6 7">
    <name type="scientific">Nocardia cerradoensis</name>
    <dbReference type="NCBI Taxonomy" id="85688"/>
    <lineage>
        <taxon>Bacteria</taxon>
        <taxon>Bacillati</taxon>
        <taxon>Actinomycetota</taxon>
        <taxon>Actinomycetes</taxon>
        <taxon>Mycobacteriales</taxon>
        <taxon>Nocardiaceae</taxon>
        <taxon>Nocardia</taxon>
    </lineage>
</organism>
<dbReference type="EMBL" id="NGAF01000027">
    <property type="protein sequence ID" value="OXR40745.1"/>
    <property type="molecule type" value="Genomic_DNA"/>
</dbReference>
<dbReference type="InterPro" id="IPR027417">
    <property type="entry name" value="P-loop_NTPase"/>
</dbReference>
<keyword evidence="7" id="KW-1185">Reference proteome</keyword>
<dbReference type="Proteomes" id="UP000215506">
    <property type="component" value="Unassembled WGS sequence"/>
</dbReference>
<dbReference type="SUPFAM" id="SSF52540">
    <property type="entry name" value="P-loop containing nucleoside triphosphate hydrolases"/>
    <property type="match status" value="1"/>
</dbReference>
<dbReference type="InterPro" id="IPR014017">
    <property type="entry name" value="DNA_helicase_UvrD-like_C"/>
</dbReference>
<dbReference type="GO" id="GO:0005524">
    <property type="term" value="F:ATP binding"/>
    <property type="evidence" value="ECO:0007669"/>
    <property type="project" value="UniProtKB-KW"/>
</dbReference>
<dbReference type="InterPro" id="IPR000212">
    <property type="entry name" value="DNA_helicase_UvrD/REP"/>
</dbReference>
<dbReference type="Gene3D" id="3.40.50.300">
    <property type="entry name" value="P-loop containing nucleotide triphosphate hydrolases"/>
    <property type="match status" value="2"/>
</dbReference>
<sequence length="483" mass="52729">MDIAPAGVSPDDRQPWVALNRKRAELRETLSTVDSPAVSIAVVFDSAADTRGAPRAPGRIVLSPSDIAGRDWPDRLPKAPLSDDAFATITDLLAPSVVFGKAARMGAVDPEARGRAAHRLILDAAQSAIATAPIADVSVVAGPPGSGKTLLLAARARELRRTHPSWQIAILVYNRGLVPYLRQLVDDPHVTVSTLGKFAHQLGFRLSLSDSEEAAHDLRKARARGIPRAVDALLVDELQDFDPAWLAFALDTVRPNRGGALLVGDRNQGLYREHNLEETLRGRDVARLELTKPYRSTRQVLRVASVITGQEVVGIDTALDGQPVDLIWADSAEAQVACVAWEIAQMLAGETRRPRDIAVLMSQWRGLRRLREALSEAEIPFEVFDKRQVDAFDLATPTVKVITVHSGKGYEFPVVFLVGLETLPAGSDGPTRLRERVGFVGATRAQDQLLITYTDSTVHVDRLAALDGDIERWTWPDDYAECD</sequence>
<evidence type="ECO:0000313" key="6">
    <source>
        <dbReference type="EMBL" id="OXR40745.1"/>
    </source>
</evidence>
<dbReference type="Pfam" id="PF13245">
    <property type="entry name" value="AAA_19"/>
    <property type="match status" value="1"/>
</dbReference>
<evidence type="ECO:0000313" key="7">
    <source>
        <dbReference type="Proteomes" id="UP000215506"/>
    </source>
</evidence>
<evidence type="ECO:0000256" key="3">
    <source>
        <dbReference type="ARBA" id="ARBA00022806"/>
    </source>
</evidence>
<evidence type="ECO:0000259" key="5">
    <source>
        <dbReference type="Pfam" id="PF13361"/>
    </source>
</evidence>
<accession>A0A231GW00</accession>
<proteinExistence type="predicted"/>
<keyword evidence="2 6" id="KW-0378">Hydrolase</keyword>
<comment type="caution">
    <text evidence="6">The sequence shown here is derived from an EMBL/GenBank/DDBJ whole genome shotgun (WGS) entry which is preliminary data.</text>
</comment>
<dbReference type="GO" id="GO:0016787">
    <property type="term" value="F:hydrolase activity"/>
    <property type="evidence" value="ECO:0007669"/>
    <property type="project" value="UniProtKB-KW"/>
</dbReference>
<protein>
    <submittedName>
        <fullName evidence="6">DNA helicase II</fullName>
        <ecNumber evidence="6">3.6.4.12</ecNumber>
    </submittedName>
</protein>
<dbReference type="Pfam" id="PF13361">
    <property type="entry name" value="UvrD_C"/>
    <property type="match status" value="1"/>
</dbReference>
<gene>
    <name evidence="6" type="primary">uvrD_2</name>
    <name evidence="6" type="ORF">B7C42_07169</name>
</gene>